<dbReference type="GO" id="GO:0009007">
    <property type="term" value="F:site-specific DNA-methyltransferase (adenine-specific) activity"/>
    <property type="evidence" value="ECO:0007669"/>
    <property type="project" value="UniProtKB-EC"/>
</dbReference>
<reference evidence="5 6" key="1">
    <citation type="submission" date="2019-06" db="EMBL/GenBank/DDBJ databases">
        <title>Psychrobacillus vulpis sp. nov., a new species isolated from feces of a red fox that inhabits in The Tablas de Daimiel Natural Park, Albacete, Spain.</title>
        <authorList>
            <person name="Rodriguez M."/>
            <person name="Reina J.C."/>
            <person name="Bejar V."/>
            <person name="Llamas I."/>
        </authorList>
    </citation>
    <scope>NUCLEOTIDE SEQUENCE [LARGE SCALE GENOMIC DNA]</scope>
    <source>
        <strain evidence="5 6">Z8</strain>
    </source>
</reference>
<feature type="binding site" evidence="4">
    <location>
        <position position="22"/>
    </location>
    <ligand>
        <name>S-adenosyl-L-methionine</name>
        <dbReference type="ChEBI" id="CHEBI:59789"/>
    </ligand>
</feature>
<dbReference type="InterPro" id="IPR012263">
    <property type="entry name" value="M_m6A_EcoRV"/>
</dbReference>
<evidence type="ECO:0000256" key="3">
    <source>
        <dbReference type="ARBA" id="ARBA00022691"/>
    </source>
</evidence>
<dbReference type="Proteomes" id="UP000316626">
    <property type="component" value="Unassembled WGS sequence"/>
</dbReference>
<dbReference type="PIRSF" id="PIRSF000398">
    <property type="entry name" value="M_m6A_EcoRV"/>
    <property type="match status" value="1"/>
</dbReference>
<sequence>MSPTYLRMEGNMRSPIKWVGGKYKLAKHLVSIIPPHEGYVEVFGGAGWVLFAKPTSKWEVLNDLDNNLFNFWHVIRNQKEEFIKSFQYEIISRTSFNNYKQIYKSNSYKDSIEKAHILYYLLEAGIGASLPDGGGSGFGAAKDRSRLRLDKLPDDIEKAYDRLINVTIECKDFREIIKFYDSHTTFFYLDPPYRNTRRTSYPVGNFTDKDYEDLYLLCKDIKGKFLLTLNNDPFIQSLFSEFTILDKRVYYNVSTSNKGRGDFSELIILNYSQCYS</sequence>
<evidence type="ECO:0000256" key="1">
    <source>
        <dbReference type="ARBA" id="ARBA00022603"/>
    </source>
</evidence>
<dbReference type="GO" id="GO:0006298">
    <property type="term" value="P:mismatch repair"/>
    <property type="evidence" value="ECO:0007669"/>
    <property type="project" value="TreeGrafter"/>
</dbReference>
<dbReference type="PRINTS" id="PR00505">
    <property type="entry name" value="D12N6MTFRASE"/>
</dbReference>
<keyword evidence="6" id="KW-1185">Reference proteome</keyword>
<name>A0A544TR69_9BACI</name>
<gene>
    <name evidence="5" type="ORF">FG384_09725</name>
</gene>
<comment type="caution">
    <text evidence="5">The sequence shown here is derived from an EMBL/GenBank/DDBJ whole genome shotgun (WGS) entry which is preliminary data.</text>
</comment>
<feature type="binding site" evidence="4">
    <location>
        <position position="18"/>
    </location>
    <ligand>
        <name>S-adenosyl-L-methionine</name>
        <dbReference type="ChEBI" id="CHEBI:59789"/>
    </ligand>
</feature>
<dbReference type="PANTHER" id="PTHR30481">
    <property type="entry name" value="DNA ADENINE METHYLASE"/>
    <property type="match status" value="1"/>
</dbReference>
<dbReference type="AlphaFoldDB" id="A0A544TR69"/>
<keyword evidence="1 5" id="KW-0489">Methyltransferase</keyword>
<evidence type="ECO:0000313" key="6">
    <source>
        <dbReference type="Proteomes" id="UP000316626"/>
    </source>
</evidence>
<keyword evidence="3" id="KW-0949">S-adenosyl-L-methionine</keyword>
<feature type="binding site" evidence="4">
    <location>
        <position position="190"/>
    </location>
    <ligand>
        <name>S-adenosyl-L-methionine</name>
        <dbReference type="ChEBI" id="CHEBI:59789"/>
    </ligand>
</feature>
<keyword evidence="2" id="KW-0808">Transferase</keyword>
<dbReference type="GO" id="GO:0009307">
    <property type="term" value="P:DNA restriction-modification system"/>
    <property type="evidence" value="ECO:0007669"/>
    <property type="project" value="InterPro"/>
</dbReference>
<evidence type="ECO:0000256" key="4">
    <source>
        <dbReference type="PIRSR" id="PIRSR000398-1"/>
    </source>
</evidence>
<evidence type="ECO:0000256" key="2">
    <source>
        <dbReference type="ARBA" id="ARBA00022679"/>
    </source>
</evidence>
<proteinExistence type="predicted"/>
<dbReference type="EMBL" id="VDGI01000009">
    <property type="protein sequence ID" value="TQR19932.1"/>
    <property type="molecule type" value="Genomic_DNA"/>
</dbReference>
<feature type="binding site" evidence="4">
    <location>
        <position position="63"/>
    </location>
    <ligand>
        <name>S-adenosyl-L-methionine</name>
        <dbReference type="ChEBI" id="CHEBI:59789"/>
    </ligand>
</feature>
<dbReference type="GO" id="GO:0032259">
    <property type="term" value="P:methylation"/>
    <property type="evidence" value="ECO:0007669"/>
    <property type="project" value="UniProtKB-KW"/>
</dbReference>
<dbReference type="InterPro" id="IPR012327">
    <property type="entry name" value="MeTrfase_D12"/>
</dbReference>
<dbReference type="InterPro" id="IPR029063">
    <property type="entry name" value="SAM-dependent_MTases_sf"/>
</dbReference>
<accession>A0A544TR69</accession>
<dbReference type="Pfam" id="PF02086">
    <property type="entry name" value="MethyltransfD12"/>
    <property type="match status" value="1"/>
</dbReference>
<dbReference type="GO" id="GO:0043565">
    <property type="term" value="F:sequence-specific DNA binding"/>
    <property type="evidence" value="ECO:0007669"/>
    <property type="project" value="TreeGrafter"/>
</dbReference>
<organism evidence="5 6">
    <name type="scientific">Psychrobacillus vulpis</name>
    <dbReference type="NCBI Taxonomy" id="2325572"/>
    <lineage>
        <taxon>Bacteria</taxon>
        <taxon>Bacillati</taxon>
        <taxon>Bacillota</taxon>
        <taxon>Bacilli</taxon>
        <taxon>Bacillales</taxon>
        <taxon>Bacillaceae</taxon>
        <taxon>Psychrobacillus</taxon>
    </lineage>
</organism>
<dbReference type="Gene3D" id="3.40.50.150">
    <property type="entry name" value="Vaccinia Virus protein VP39"/>
    <property type="match status" value="2"/>
</dbReference>
<dbReference type="GO" id="GO:1904047">
    <property type="term" value="F:S-adenosyl-L-methionine binding"/>
    <property type="evidence" value="ECO:0007669"/>
    <property type="project" value="TreeGrafter"/>
</dbReference>
<protein>
    <submittedName>
        <fullName evidence="5">DNA adenine methylase</fullName>
    </submittedName>
</protein>
<dbReference type="OrthoDB" id="9805629at2"/>
<dbReference type="SUPFAM" id="SSF53335">
    <property type="entry name" value="S-adenosyl-L-methionine-dependent methyltransferases"/>
    <property type="match status" value="1"/>
</dbReference>
<evidence type="ECO:0000313" key="5">
    <source>
        <dbReference type="EMBL" id="TQR19932.1"/>
    </source>
</evidence>